<name>A0A4W4GSU6_ELEEL</name>
<evidence type="ECO:0000256" key="1">
    <source>
        <dbReference type="ARBA" id="ARBA00023157"/>
    </source>
</evidence>
<feature type="domain" description="C-type lectin" evidence="2">
    <location>
        <begin position="120"/>
        <end position="180"/>
    </location>
</feature>
<dbReference type="Ensembl" id="ENSEEET00000040005.2">
    <property type="protein sequence ID" value="ENSEEEP00000039549.2"/>
    <property type="gene ID" value="ENSEEEG00000018779.2"/>
</dbReference>
<evidence type="ECO:0000313" key="4">
    <source>
        <dbReference type="Proteomes" id="UP000314983"/>
    </source>
</evidence>
<dbReference type="SUPFAM" id="SSF56436">
    <property type="entry name" value="C-type lectin-like"/>
    <property type="match status" value="3"/>
</dbReference>
<dbReference type="InterPro" id="IPR016187">
    <property type="entry name" value="CTDL_fold"/>
</dbReference>
<sequence>MCVFVCVCVCVCVCVFVCVFLCVCLCVSVCVSVCYHFVREEKTWTEADNQKEGQTHTNWCSQEPNNKNGNEYCVLMVSNQKGCWRDMSCEGKHYFVCYGKNVYVHALVVFINSKMLWKHQSYCRENYTDLVNVKNQTVNQAIENVTLHSDRVWTGLVNDPWNWSDQSNSEFRNWKSNSPNTLTPREALSHCQKYHLDLVSVDTEEIQSWVREVVQSTSPEHAWLGLCHTCTCWVSGESVCYWAPGNETGVEGCSYGQRTGALQTQGEQWWVSLPETQTLNFICSTYEG</sequence>
<proteinExistence type="predicted"/>
<reference evidence="3" key="4">
    <citation type="submission" date="2025-08" db="UniProtKB">
        <authorList>
            <consortium name="Ensembl"/>
        </authorList>
    </citation>
    <scope>IDENTIFICATION</scope>
</reference>
<reference evidence="3" key="3">
    <citation type="submission" date="2020-05" db="EMBL/GenBank/DDBJ databases">
        <title>Electrophorus electricus (electric eel) genome, fEleEle1, primary haplotype.</title>
        <authorList>
            <person name="Myers G."/>
            <person name="Meyer A."/>
            <person name="Fedrigo O."/>
            <person name="Formenti G."/>
            <person name="Rhie A."/>
            <person name="Tracey A."/>
            <person name="Sims Y."/>
            <person name="Jarvis E.D."/>
        </authorList>
    </citation>
    <scope>NUCLEOTIDE SEQUENCE [LARGE SCALE GENOMIC DNA]</scope>
</reference>
<reference evidence="4" key="2">
    <citation type="journal article" date="2017" name="Sci. Adv.">
        <title>A tail of two voltages: Proteomic comparison of the three electric organs of the electric eel.</title>
        <authorList>
            <person name="Traeger L.L."/>
            <person name="Sabat G."/>
            <person name="Barrett-Wilt G.A."/>
            <person name="Wells G.B."/>
            <person name="Sussman M.R."/>
        </authorList>
    </citation>
    <scope>NUCLEOTIDE SEQUENCE [LARGE SCALE GENOMIC DNA]</scope>
</reference>
<dbReference type="OMA" id="HEHCAAT"/>
<dbReference type="Gene3D" id="3.10.100.10">
    <property type="entry name" value="Mannose-Binding Protein A, subunit A"/>
    <property type="match status" value="3"/>
</dbReference>
<dbReference type="PROSITE" id="PS00615">
    <property type="entry name" value="C_TYPE_LECTIN_1"/>
    <property type="match status" value="1"/>
</dbReference>
<dbReference type="PROSITE" id="PS50041">
    <property type="entry name" value="C_TYPE_LECTIN_2"/>
    <property type="match status" value="3"/>
</dbReference>
<evidence type="ECO:0000259" key="2">
    <source>
        <dbReference type="PROSITE" id="PS50041"/>
    </source>
</evidence>
<dbReference type="Proteomes" id="UP000314983">
    <property type="component" value="Chromosome 9"/>
</dbReference>
<keyword evidence="1" id="KW-1015">Disulfide bond</keyword>
<dbReference type="InterPro" id="IPR001304">
    <property type="entry name" value="C-type_lectin-like"/>
</dbReference>
<evidence type="ECO:0000313" key="3">
    <source>
        <dbReference type="Ensembl" id="ENSEEEP00000039549.2"/>
    </source>
</evidence>
<dbReference type="AlphaFoldDB" id="A0A4W4GSU6"/>
<dbReference type="GeneTree" id="ENSGT01100000263473"/>
<protein>
    <recommendedName>
        <fullName evidence="2">C-type lectin domain-containing protein</fullName>
    </recommendedName>
</protein>
<dbReference type="PANTHER" id="PTHR45784:SF3">
    <property type="entry name" value="C-TYPE LECTIN DOMAIN FAMILY 4 MEMBER K-LIKE-RELATED"/>
    <property type="match status" value="1"/>
</dbReference>
<dbReference type="CDD" id="cd00037">
    <property type="entry name" value="CLECT"/>
    <property type="match status" value="1"/>
</dbReference>
<dbReference type="InterPro" id="IPR016186">
    <property type="entry name" value="C-type_lectin-like/link_sf"/>
</dbReference>
<dbReference type="Pfam" id="PF00059">
    <property type="entry name" value="Lectin_C"/>
    <property type="match status" value="2"/>
</dbReference>
<dbReference type="PANTHER" id="PTHR45784">
    <property type="entry name" value="C-TYPE LECTIN DOMAIN FAMILY 20 MEMBER A-RELATED"/>
    <property type="match status" value="1"/>
</dbReference>
<feature type="domain" description="C-type lectin" evidence="2">
    <location>
        <begin position="186"/>
        <end position="284"/>
    </location>
</feature>
<reference evidence="4" key="1">
    <citation type="journal article" date="2014" name="Science">
        <title>Nonhuman genetics. Genomic basis for the convergent evolution of electric organs.</title>
        <authorList>
            <person name="Gallant J.R."/>
            <person name="Traeger L.L."/>
            <person name="Volkening J.D."/>
            <person name="Moffett H."/>
            <person name="Chen P.H."/>
            <person name="Novina C.D."/>
            <person name="Phillips G.N.Jr."/>
            <person name="Anand R."/>
            <person name="Wells G.B."/>
            <person name="Pinch M."/>
            <person name="Guth R."/>
            <person name="Unguez G.A."/>
            <person name="Albert J.S."/>
            <person name="Zakon H.H."/>
            <person name="Samanta M.P."/>
            <person name="Sussman M.R."/>
        </authorList>
    </citation>
    <scope>NUCLEOTIDE SEQUENCE [LARGE SCALE GENOMIC DNA]</scope>
</reference>
<dbReference type="InterPro" id="IPR018378">
    <property type="entry name" value="C-type_lectin_CS"/>
</dbReference>
<reference evidence="3" key="5">
    <citation type="submission" date="2025-09" db="UniProtKB">
        <authorList>
            <consortium name="Ensembl"/>
        </authorList>
    </citation>
    <scope>IDENTIFICATION</scope>
</reference>
<feature type="domain" description="C-type lectin" evidence="2">
    <location>
        <begin position="43"/>
        <end position="98"/>
    </location>
</feature>
<organism evidence="3 4">
    <name type="scientific">Electrophorus electricus</name>
    <name type="common">Electric eel</name>
    <name type="synonym">Gymnotus electricus</name>
    <dbReference type="NCBI Taxonomy" id="8005"/>
    <lineage>
        <taxon>Eukaryota</taxon>
        <taxon>Metazoa</taxon>
        <taxon>Chordata</taxon>
        <taxon>Craniata</taxon>
        <taxon>Vertebrata</taxon>
        <taxon>Euteleostomi</taxon>
        <taxon>Actinopterygii</taxon>
        <taxon>Neopterygii</taxon>
        <taxon>Teleostei</taxon>
        <taxon>Ostariophysi</taxon>
        <taxon>Gymnotiformes</taxon>
        <taxon>Gymnotoidei</taxon>
        <taxon>Gymnotidae</taxon>
        <taxon>Electrophorus</taxon>
    </lineage>
</organism>
<keyword evidence="4" id="KW-1185">Reference proteome</keyword>
<accession>A0A4W4GSU6</accession>